<feature type="transmembrane region" description="Helical" evidence="6">
    <location>
        <begin position="297"/>
        <end position="315"/>
    </location>
</feature>
<evidence type="ECO:0000256" key="4">
    <source>
        <dbReference type="ARBA" id="ARBA00022989"/>
    </source>
</evidence>
<feature type="transmembrane region" description="Helical" evidence="6">
    <location>
        <begin position="117"/>
        <end position="140"/>
    </location>
</feature>
<gene>
    <name evidence="7" type="ORF">JOE66_000734</name>
</gene>
<organism evidence="7 8">
    <name type="scientific">Subtercola frigoramans</name>
    <dbReference type="NCBI Taxonomy" id="120298"/>
    <lineage>
        <taxon>Bacteria</taxon>
        <taxon>Bacillati</taxon>
        <taxon>Actinomycetota</taxon>
        <taxon>Actinomycetes</taxon>
        <taxon>Micrococcales</taxon>
        <taxon>Microbacteriaceae</taxon>
        <taxon>Subtercola</taxon>
    </lineage>
</organism>
<evidence type="ECO:0000313" key="8">
    <source>
        <dbReference type="Proteomes" id="UP000776164"/>
    </source>
</evidence>
<keyword evidence="3 6" id="KW-0812">Transmembrane</keyword>
<protein>
    <submittedName>
        <fullName evidence="7">Ribose transport system permease protein</fullName>
    </submittedName>
</protein>
<evidence type="ECO:0000256" key="2">
    <source>
        <dbReference type="ARBA" id="ARBA00022475"/>
    </source>
</evidence>
<evidence type="ECO:0000313" key="7">
    <source>
        <dbReference type="EMBL" id="MBM7471100.1"/>
    </source>
</evidence>
<feature type="transmembrane region" description="Helical" evidence="6">
    <location>
        <begin position="273"/>
        <end position="290"/>
    </location>
</feature>
<dbReference type="Pfam" id="PF02653">
    <property type="entry name" value="BPD_transp_2"/>
    <property type="match status" value="1"/>
</dbReference>
<dbReference type="RefSeq" id="WP_205106854.1">
    <property type="nucleotide sequence ID" value="NZ_BAAAHT010000017.1"/>
</dbReference>
<dbReference type="PANTHER" id="PTHR32196">
    <property type="entry name" value="ABC TRANSPORTER PERMEASE PROTEIN YPHD-RELATED-RELATED"/>
    <property type="match status" value="1"/>
</dbReference>
<feature type="transmembrane region" description="Helical" evidence="6">
    <location>
        <begin position="190"/>
        <end position="208"/>
    </location>
</feature>
<feature type="transmembrane region" description="Helical" evidence="6">
    <location>
        <begin position="147"/>
        <end position="170"/>
    </location>
</feature>
<feature type="transmembrane region" description="Helical" evidence="6">
    <location>
        <begin position="34"/>
        <end position="55"/>
    </location>
</feature>
<feature type="transmembrane region" description="Helical" evidence="6">
    <location>
        <begin position="93"/>
        <end position="111"/>
    </location>
</feature>
<name>A0ABS2L1Y9_9MICO</name>
<evidence type="ECO:0000256" key="5">
    <source>
        <dbReference type="ARBA" id="ARBA00023136"/>
    </source>
</evidence>
<sequence length="344" mass="35106">MAITETIELKPGSGAQPPVSPGKRFIELLTNQQTILLLVLIGMVIVFSVLNPVFFTVDVFGNILLDWGPIVLIAVAETFVVISGGIDLSVGATLGFSGVIAAYAMQAMTAAGQNDGITIFIGTLVAAATGVLVGFVNSVLINKLHLVPFIATLATLGAAGGMSIVLTGGAPIGEGPQSAILLSVPWLGPLSWPLIFVIIIVVIAGLFLHKARFGRYTYAIGSNSFAALAAGINVKRHLTKVYVLSGLLSGLAGMFLYIRLGSGAPTSGVGDELDAIAAVVIGGVALSGGVGRMSGTVLGSLILATVTSGLIIIGVEPNWKQVVVAILIAAAVSLQALRANGRRS</sequence>
<keyword evidence="2" id="KW-1003">Cell membrane</keyword>
<feature type="transmembrane region" description="Helical" evidence="6">
    <location>
        <begin position="241"/>
        <end position="261"/>
    </location>
</feature>
<comment type="caution">
    <text evidence="7">The sequence shown here is derived from an EMBL/GenBank/DDBJ whole genome shotgun (WGS) entry which is preliminary data.</text>
</comment>
<accession>A0ABS2L1Y9</accession>
<evidence type="ECO:0000256" key="6">
    <source>
        <dbReference type="SAM" id="Phobius"/>
    </source>
</evidence>
<dbReference type="Proteomes" id="UP000776164">
    <property type="component" value="Unassembled WGS sequence"/>
</dbReference>
<dbReference type="EMBL" id="JAFBBU010000001">
    <property type="protein sequence ID" value="MBM7471100.1"/>
    <property type="molecule type" value="Genomic_DNA"/>
</dbReference>
<keyword evidence="8" id="KW-1185">Reference proteome</keyword>
<reference evidence="7 8" key="1">
    <citation type="submission" date="2021-01" db="EMBL/GenBank/DDBJ databases">
        <title>Sequencing the genomes of 1000 actinobacteria strains.</title>
        <authorList>
            <person name="Klenk H.-P."/>
        </authorList>
    </citation>
    <scope>NUCLEOTIDE SEQUENCE [LARGE SCALE GENOMIC DNA]</scope>
    <source>
        <strain evidence="7 8">DSM 13057</strain>
    </source>
</reference>
<evidence type="ECO:0000256" key="1">
    <source>
        <dbReference type="ARBA" id="ARBA00004651"/>
    </source>
</evidence>
<dbReference type="CDD" id="cd06579">
    <property type="entry name" value="TM_PBP1_transp_AraH_like"/>
    <property type="match status" value="1"/>
</dbReference>
<feature type="transmembrane region" description="Helical" evidence="6">
    <location>
        <begin position="321"/>
        <end position="339"/>
    </location>
</feature>
<keyword evidence="5 6" id="KW-0472">Membrane</keyword>
<proteinExistence type="predicted"/>
<comment type="subcellular location">
    <subcellularLocation>
        <location evidence="1">Cell membrane</location>
        <topology evidence="1">Multi-pass membrane protein</topology>
    </subcellularLocation>
</comment>
<dbReference type="InterPro" id="IPR001851">
    <property type="entry name" value="ABC_transp_permease"/>
</dbReference>
<evidence type="ECO:0000256" key="3">
    <source>
        <dbReference type="ARBA" id="ARBA00022692"/>
    </source>
</evidence>
<feature type="transmembrane region" description="Helical" evidence="6">
    <location>
        <begin position="67"/>
        <end position="86"/>
    </location>
</feature>
<keyword evidence="4 6" id="KW-1133">Transmembrane helix</keyword>